<protein>
    <submittedName>
        <fullName evidence="1">Uncharacterized protein</fullName>
    </submittedName>
</protein>
<comment type="caution">
    <text evidence="1">The sequence shown here is derived from an EMBL/GenBank/DDBJ whole genome shotgun (WGS) entry which is preliminary data.</text>
</comment>
<sequence>MAWLLIDLGADVNAIDKDGNRPLHLVYSQLATMTDEKELEHFGQFADMLVQSGAHVDVLNNKGESCVELSKSTNFPLDVVAHTSLKCLTARTILDNNISYKGEVPTDVEDWIKFHMKPAT</sequence>
<accession>A0AA89BQR2</accession>
<dbReference type="SUPFAM" id="SSF48403">
    <property type="entry name" value="Ankyrin repeat"/>
    <property type="match status" value="1"/>
</dbReference>
<reference evidence="1" key="1">
    <citation type="submission" date="2019-08" db="EMBL/GenBank/DDBJ databases">
        <title>The improved chromosome-level genome for the pearl oyster Pinctada fucata martensii using PacBio sequencing and Hi-C.</title>
        <authorList>
            <person name="Zheng Z."/>
        </authorList>
    </citation>
    <scope>NUCLEOTIDE SEQUENCE</scope>
    <source>
        <strain evidence="1">ZZ-2019</strain>
        <tissue evidence="1">Adductor muscle</tissue>
    </source>
</reference>
<dbReference type="Gene3D" id="1.25.40.20">
    <property type="entry name" value="Ankyrin repeat-containing domain"/>
    <property type="match status" value="1"/>
</dbReference>
<gene>
    <name evidence="1" type="ORF">FSP39_006959</name>
</gene>
<dbReference type="InterPro" id="IPR036770">
    <property type="entry name" value="Ankyrin_rpt-contain_sf"/>
</dbReference>
<keyword evidence="2" id="KW-1185">Reference proteome</keyword>
<evidence type="ECO:0000313" key="2">
    <source>
        <dbReference type="Proteomes" id="UP001186944"/>
    </source>
</evidence>
<dbReference type="EMBL" id="VSWD01000013">
    <property type="protein sequence ID" value="KAK3084024.1"/>
    <property type="molecule type" value="Genomic_DNA"/>
</dbReference>
<dbReference type="Proteomes" id="UP001186944">
    <property type="component" value="Unassembled WGS sequence"/>
</dbReference>
<dbReference type="AlphaFoldDB" id="A0AA89BQR2"/>
<name>A0AA89BQR2_PINIB</name>
<proteinExistence type="predicted"/>
<evidence type="ECO:0000313" key="1">
    <source>
        <dbReference type="EMBL" id="KAK3084024.1"/>
    </source>
</evidence>
<organism evidence="1 2">
    <name type="scientific">Pinctada imbricata</name>
    <name type="common">Atlantic pearl-oyster</name>
    <name type="synonym">Pinctada martensii</name>
    <dbReference type="NCBI Taxonomy" id="66713"/>
    <lineage>
        <taxon>Eukaryota</taxon>
        <taxon>Metazoa</taxon>
        <taxon>Spiralia</taxon>
        <taxon>Lophotrochozoa</taxon>
        <taxon>Mollusca</taxon>
        <taxon>Bivalvia</taxon>
        <taxon>Autobranchia</taxon>
        <taxon>Pteriomorphia</taxon>
        <taxon>Pterioida</taxon>
        <taxon>Pterioidea</taxon>
        <taxon>Pteriidae</taxon>
        <taxon>Pinctada</taxon>
    </lineage>
</organism>